<dbReference type="InterPro" id="IPR050248">
    <property type="entry name" value="Polysacc_deacetylase_ArnD"/>
</dbReference>
<dbReference type="GO" id="GO:0016810">
    <property type="term" value="F:hydrolase activity, acting on carbon-nitrogen (but not peptide) bonds"/>
    <property type="evidence" value="ECO:0007669"/>
    <property type="project" value="InterPro"/>
</dbReference>
<protein>
    <submittedName>
        <fullName evidence="4">Polysaccharide deacetylase family protein</fullName>
        <ecNumber evidence="4">3.-.-.-</ecNumber>
    </submittedName>
</protein>
<reference evidence="4 5" key="1">
    <citation type="submission" date="2023-05" db="EMBL/GenBank/DDBJ databases">
        <title>Glutamicibacter sp. B1, complete genome.</title>
        <authorList>
            <person name="Long Y.H."/>
            <person name="Fang T."/>
            <person name="Li X.Y."/>
        </authorList>
    </citation>
    <scope>NUCLEOTIDE SEQUENCE [LARGE SCALE GENOMIC DNA]</scope>
    <source>
        <strain evidence="4 5">B1</strain>
    </source>
</reference>
<dbReference type="PROSITE" id="PS51677">
    <property type="entry name" value="NODB"/>
    <property type="match status" value="1"/>
</dbReference>
<proteinExistence type="predicted"/>
<dbReference type="RefSeq" id="WP_345472392.1">
    <property type="nucleotide sequence ID" value="NZ_CP125942.1"/>
</dbReference>
<dbReference type="PANTHER" id="PTHR10587">
    <property type="entry name" value="GLYCOSYL TRANSFERASE-RELATED"/>
    <property type="match status" value="1"/>
</dbReference>
<dbReference type="Pfam" id="PF01522">
    <property type="entry name" value="Polysacc_deac_1"/>
    <property type="match status" value="1"/>
</dbReference>
<evidence type="ECO:0000313" key="4">
    <source>
        <dbReference type="EMBL" id="XAO46238.1"/>
    </source>
</evidence>
<evidence type="ECO:0000259" key="3">
    <source>
        <dbReference type="PROSITE" id="PS51677"/>
    </source>
</evidence>
<organism evidence="4 5">
    <name type="scientific">Glutamicibacter ectropisis</name>
    <dbReference type="NCBI Taxonomy" id="3046593"/>
    <lineage>
        <taxon>Bacteria</taxon>
        <taxon>Bacillati</taxon>
        <taxon>Actinomycetota</taxon>
        <taxon>Actinomycetes</taxon>
        <taxon>Micrococcales</taxon>
        <taxon>Micrococcaceae</taxon>
        <taxon>Glutamicibacter</taxon>
    </lineage>
</organism>
<gene>
    <name evidence="4" type="ORF">QMQ05_01435</name>
</gene>
<keyword evidence="2 4" id="KW-0378">Hydrolase</keyword>
<dbReference type="AlphaFoldDB" id="A0AAU6WGL2"/>
<keyword evidence="5" id="KW-1185">Reference proteome</keyword>
<feature type="domain" description="NodB homology" evidence="3">
    <location>
        <begin position="21"/>
        <end position="194"/>
    </location>
</feature>
<dbReference type="InterPro" id="IPR011330">
    <property type="entry name" value="Glyco_hydro/deAcase_b/a-brl"/>
</dbReference>
<dbReference type="InterPro" id="IPR002509">
    <property type="entry name" value="NODB_dom"/>
</dbReference>
<dbReference type="GO" id="GO:0005975">
    <property type="term" value="P:carbohydrate metabolic process"/>
    <property type="evidence" value="ECO:0007669"/>
    <property type="project" value="InterPro"/>
</dbReference>
<evidence type="ECO:0000256" key="1">
    <source>
        <dbReference type="ARBA" id="ARBA00022723"/>
    </source>
</evidence>
<accession>A0AAU6WGL2</accession>
<dbReference type="KEGG" id="gey:QMQ05_01435"/>
<dbReference type="Gene3D" id="3.20.20.370">
    <property type="entry name" value="Glycoside hydrolase/deacetylase"/>
    <property type="match status" value="1"/>
</dbReference>
<dbReference type="PANTHER" id="PTHR10587:SF133">
    <property type="entry name" value="CHITIN DEACETYLASE 1-RELATED"/>
    <property type="match status" value="1"/>
</dbReference>
<keyword evidence="1" id="KW-0479">Metal-binding</keyword>
<evidence type="ECO:0000313" key="5">
    <source>
        <dbReference type="Proteomes" id="UP001486888"/>
    </source>
</evidence>
<dbReference type="SUPFAM" id="SSF88713">
    <property type="entry name" value="Glycoside hydrolase/deacetylase"/>
    <property type="match status" value="1"/>
</dbReference>
<dbReference type="EMBL" id="CP125942">
    <property type="protein sequence ID" value="XAO46238.1"/>
    <property type="molecule type" value="Genomic_DNA"/>
</dbReference>
<dbReference type="CDD" id="cd10917">
    <property type="entry name" value="CE4_NodB_like_6s_7s"/>
    <property type="match status" value="1"/>
</dbReference>
<dbReference type="GO" id="GO:0046872">
    <property type="term" value="F:metal ion binding"/>
    <property type="evidence" value="ECO:0007669"/>
    <property type="project" value="UniProtKB-KW"/>
</dbReference>
<dbReference type="EC" id="3.-.-.-" evidence="4"/>
<evidence type="ECO:0000256" key="2">
    <source>
        <dbReference type="ARBA" id="ARBA00022801"/>
    </source>
</evidence>
<sequence>MSPTQSPTESAAPQVDCSLENCVALTFDDGPDQYTQNLLDTLKSTNTPATFFLIGSKVQNFPSMVKRMEAEGHQVGSHTWDHADITTLSDLELKQQLERTDEAIKEVTGNSPSVFRPPLGHHDESHNEQVPYPVILWDTNSHDGRIKDSQKIADAIMDTVHPGSIVLMHDTRNTTVQAVPELVSQLKAQGYTLVTIDQLFAGELTNSVAYSSGPQVTGK</sequence>
<name>A0AAU6WGL2_9MICC</name>
<dbReference type="GO" id="GO:0016020">
    <property type="term" value="C:membrane"/>
    <property type="evidence" value="ECO:0007669"/>
    <property type="project" value="TreeGrafter"/>
</dbReference>
<dbReference type="Proteomes" id="UP001486888">
    <property type="component" value="Chromosome"/>
</dbReference>